<reference evidence="1 2" key="1">
    <citation type="submission" date="2015-02" db="EMBL/GenBank/DDBJ databases">
        <title>Evolution of amylase-binding proteins of oral streptococcal species.</title>
        <authorList>
            <person name="Haase E.M."/>
        </authorList>
    </citation>
    <scope>NUCLEOTIDE SEQUENCE [LARGE SCALE GENOMIC DNA]</scope>
    <source>
        <strain evidence="1 2">SK137</strain>
    </source>
</reference>
<evidence type="ECO:0000313" key="2">
    <source>
        <dbReference type="Proteomes" id="UP000033415"/>
    </source>
</evidence>
<dbReference type="Proteomes" id="UP000033415">
    <property type="component" value="Unassembled WGS sequence"/>
</dbReference>
<evidence type="ECO:0000313" key="1">
    <source>
        <dbReference type="EMBL" id="KJQ72673.1"/>
    </source>
</evidence>
<organism evidence="1 2">
    <name type="scientific">Streptococcus mitis</name>
    <dbReference type="NCBI Taxonomy" id="28037"/>
    <lineage>
        <taxon>Bacteria</taxon>
        <taxon>Bacillati</taxon>
        <taxon>Bacillota</taxon>
        <taxon>Bacilli</taxon>
        <taxon>Lactobacillales</taxon>
        <taxon>Streptococcaceae</taxon>
        <taxon>Streptococcus</taxon>
        <taxon>Streptococcus mitis group</taxon>
    </lineage>
</organism>
<protein>
    <submittedName>
        <fullName evidence="1">Uncharacterized protein</fullName>
    </submittedName>
</protein>
<gene>
    <name evidence="1" type="ORF">TZ91_00272</name>
</gene>
<dbReference type="PATRIC" id="fig|28037.100.peg.966"/>
<comment type="caution">
    <text evidence="1">The sequence shown here is derived from an EMBL/GenBank/DDBJ whole genome shotgun (WGS) entry which is preliminary data.</text>
</comment>
<accession>A0A081Q5H2</accession>
<proteinExistence type="predicted"/>
<dbReference type="AlphaFoldDB" id="A0A081Q5H2"/>
<sequence length="57" mass="6547">MKRSRLFKNSLLVRLLGLLIVFLFLSAFTALKKPEYGIYDQAHYLTESTIARSVPCL</sequence>
<dbReference type="EMBL" id="JYGQ01000001">
    <property type="protein sequence ID" value="KJQ72673.1"/>
    <property type="molecule type" value="Genomic_DNA"/>
</dbReference>
<name>A0A081Q5H2_STRMT</name>